<dbReference type="AlphaFoldDB" id="A0A8D5ZJW3"/>
<dbReference type="KEGG" id="csty:KN1_23680"/>
<name>A0A8D5ZJW3_9CREN</name>
<gene>
    <name evidence="1" type="ORF">KN1_23680</name>
</gene>
<dbReference type="GeneID" id="66164098"/>
<accession>A0A8D5ZJW3</accession>
<evidence type="ECO:0000313" key="1">
    <source>
        <dbReference type="EMBL" id="BCU71071.1"/>
    </source>
</evidence>
<dbReference type="RefSeq" id="WP_221287830.1">
    <property type="nucleotide sequence ID" value="NZ_AP024597.1"/>
</dbReference>
<proteinExistence type="predicted"/>
<keyword evidence="2" id="KW-1185">Reference proteome</keyword>
<reference evidence="1 2" key="1">
    <citation type="submission" date="2021-04" db="EMBL/GenBank/DDBJ databases">
        <title>Complete genome sequence of Stygiolobus sp. KN-1.</title>
        <authorList>
            <person name="Nakamura K."/>
            <person name="Sakai H."/>
            <person name="Kurosawa N."/>
        </authorList>
    </citation>
    <scope>NUCLEOTIDE SEQUENCE [LARGE SCALE GENOMIC DNA]</scope>
    <source>
        <strain evidence="1 2">KN-1</strain>
    </source>
</reference>
<protein>
    <submittedName>
        <fullName evidence="1">Uncharacterized protein</fullName>
    </submittedName>
</protein>
<organism evidence="1 2">
    <name type="scientific">Stygiolobus caldivivus</name>
    <dbReference type="NCBI Taxonomy" id="2824673"/>
    <lineage>
        <taxon>Archaea</taxon>
        <taxon>Thermoproteota</taxon>
        <taxon>Thermoprotei</taxon>
        <taxon>Sulfolobales</taxon>
        <taxon>Sulfolobaceae</taxon>
        <taxon>Stygiolobus</taxon>
    </lineage>
</organism>
<sequence length="112" mass="13678">MLSDFRIIDNRFVELLLEEYFLDNNSVVNDFFIVKVAEDERRKVYRFKVWLFRPVDNKIDGFTGYLFFYKSKIVIKLPVVKDVVIDEKLIDKVVNMYKKIYFMRKPYEQESL</sequence>
<dbReference type="Proteomes" id="UP000825123">
    <property type="component" value="Chromosome"/>
</dbReference>
<evidence type="ECO:0000313" key="2">
    <source>
        <dbReference type="Proteomes" id="UP000825123"/>
    </source>
</evidence>
<dbReference type="EMBL" id="AP024597">
    <property type="protein sequence ID" value="BCU71071.1"/>
    <property type="molecule type" value="Genomic_DNA"/>
</dbReference>